<feature type="domain" description="VanZ-like" evidence="2">
    <location>
        <begin position="2"/>
        <end position="32"/>
    </location>
</feature>
<keyword evidence="1" id="KW-0472">Membrane</keyword>
<feature type="transmembrane region" description="Helical" evidence="1">
    <location>
        <begin position="16"/>
        <end position="33"/>
    </location>
</feature>
<protein>
    <recommendedName>
        <fullName evidence="2">VanZ-like domain-containing protein</fullName>
    </recommendedName>
</protein>
<gene>
    <name evidence="3" type="ORF">B4110_0189</name>
</gene>
<dbReference type="AlphaFoldDB" id="A0A150MC77"/>
<dbReference type="PATRIC" id="fig|153151.4.peg.2336"/>
<dbReference type="Proteomes" id="UP000075324">
    <property type="component" value="Unassembled WGS sequence"/>
</dbReference>
<organism evidence="3 4">
    <name type="scientific">Parageobacillus toebii</name>
    <dbReference type="NCBI Taxonomy" id="153151"/>
    <lineage>
        <taxon>Bacteria</taxon>
        <taxon>Bacillati</taxon>
        <taxon>Bacillota</taxon>
        <taxon>Bacilli</taxon>
        <taxon>Bacillales</taxon>
        <taxon>Anoxybacillaceae</taxon>
        <taxon>Parageobacillus</taxon>
    </lineage>
</organism>
<keyword evidence="1" id="KW-1133">Transmembrane helix</keyword>
<evidence type="ECO:0000313" key="4">
    <source>
        <dbReference type="Proteomes" id="UP000075324"/>
    </source>
</evidence>
<name>A0A150MC77_9BACL</name>
<sequence length="52" mass="6187">MIQLLFGLGSFDVDDLILNTLGGILGYVPAKWIHRMIYYRERRLRMFQSIKK</sequence>
<dbReference type="EMBL" id="LQYW01000187">
    <property type="protein sequence ID" value="KYD21862.1"/>
    <property type="molecule type" value="Genomic_DNA"/>
</dbReference>
<dbReference type="InterPro" id="IPR006976">
    <property type="entry name" value="VanZ-like"/>
</dbReference>
<comment type="caution">
    <text evidence="3">The sequence shown here is derived from an EMBL/GenBank/DDBJ whole genome shotgun (WGS) entry which is preliminary data.</text>
</comment>
<keyword evidence="1" id="KW-0812">Transmembrane</keyword>
<evidence type="ECO:0000256" key="1">
    <source>
        <dbReference type="SAM" id="Phobius"/>
    </source>
</evidence>
<reference evidence="3 4" key="1">
    <citation type="submission" date="2016-01" db="EMBL/GenBank/DDBJ databases">
        <title>Draft Genome Sequences of Seven Thermophilic Sporeformers Isolated from Foods.</title>
        <authorList>
            <person name="Berendsen E.M."/>
            <person name="Wells-Bennik M.H."/>
            <person name="Krawcyk A.O."/>
            <person name="De Jong A."/>
            <person name="Holsappel S."/>
            <person name="Eijlander R.T."/>
            <person name="Kuipers O.P."/>
        </authorList>
    </citation>
    <scope>NUCLEOTIDE SEQUENCE [LARGE SCALE GENOMIC DNA]</scope>
    <source>
        <strain evidence="3 4">B4110</strain>
    </source>
</reference>
<evidence type="ECO:0000313" key="3">
    <source>
        <dbReference type="EMBL" id="KYD21862.1"/>
    </source>
</evidence>
<dbReference type="Pfam" id="PF04892">
    <property type="entry name" value="VanZ"/>
    <property type="match status" value="1"/>
</dbReference>
<accession>A0A150MC77</accession>
<proteinExistence type="predicted"/>
<evidence type="ECO:0000259" key="2">
    <source>
        <dbReference type="Pfam" id="PF04892"/>
    </source>
</evidence>